<proteinExistence type="predicted"/>
<evidence type="ECO:0000313" key="1">
    <source>
        <dbReference type="EMBL" id="XCM38444.1"/>
    </source>
</evidence>
<protein>
    <recommendedName>
        <fullName evidence="2">Fibronectin type-III domain-containing protein</fullName>
    </recommendedName>
</protein>
<evidence type="ECO:0008006" key="2">
    <source>
        <dbReference type="Google" id="ProtNLM"/>
    </source>
</evidence>
<accession>A0AAU8JGR7</accession>
<sequence length="244" mass="26688">MKSRKIRKLVLFGLTLLIVLVGWSFNSDGKVTSMLPVTATTATQTCEIESAVGLIYQVENDPNFPVGLQAGQLLCGDENLQPTTGTKVALVCFDQGKRWEVSSDDRFQVGEYCSAPEPAVECDDSGNLCDPNPRPSGSCDSPEIKSPFSQIISNSRPSIAWKTIAGATGYTVKVESWDSDFNFQKTLETVDNSSVISQAIAFPYPDDEDPLIFGHRYEVTVEAIVASSDNCIEPDTTRFKLIQE</sequence>
<organism evidence="1">
    <name type="scientific">Planktothricoides raciborskii GIHE-MW2</name>
    <dbReference type="NCBI Taxonomy" id="2792601"/>
    <lineage>
        <taxon>Bacteria</taxon>
        <taxon>Bacillati</taxon>
        <taxon>Cyanobacteriota</taxon>
        <taxon>Cyanophyceae</taxon>
        <taxon>Oscillatoriophycideae</taxon>
        <taxon>Oscillatoriales</taxon>
        <taxon>Oscillatoriaceae</taxon>
        <taxon>Planktothricoides</taxon>
    </lineage>
</organism>
<reference evidence="1" key="1">
    <citation type="submission" date="2024-07" db="EMBL/GenBank/DDBJ databases">
        <authorList>
            <person name="Kim Y.J."/>
            <person name="Jeong J.Y."/>
        </authorList>
    </citation>
    <scope>NUCLEOTIDE SEQUENCE</scope>
    <source>
        <strain evidence="1">GIHE-MW2</strain>
    </source>
</reference>
<gene>
    <name evidence="1" type="ORF">ABWT76_001294</name>
</gene>
<dbReference type="AlphaFoldDB" id="A0AAU8JGR7"/>
<dbReference type="EMBL" id="CP159837">
    <property type="protein sequence ID" value="XCM38444.1"/>
    <property type="molecule type" value="Genomic_DNA"/>
</dbReference>
<dbReference type="RefSeq" id="WP_054466710.1">
    <property type="nucleotide sequence ID" value="NZ_CP159837.1"/>
</dbReference>
<name>A0AAU8JGR7_9CYAN</name>